<feature type="binding site" evidence="19">
    <location>
        <position position="59"/>
    </location>
    <ligand>
        <name>GTP</name>
        <dbReference type="ChEBI" id="CHEBI:37565"/>
    </ligand>
</feature>
<feature type="binding site" evidence="19">
    <location>
        <begin position="48"/>
        <end position="51"/>
    </location>
    <ligand>
        <name>GTP</name>
        <dbReference type="ChEBI" id="CHEBI:37565"/>
    </ligand>
</feature>
<dbReference type="CDD" id="cd00544">
    <property type="entry name" value="CobU"/>
    <property type="match status" value="1"/>
</dbReference>
<organism evidence="20 21">
    <name type="scientific">Fenollaria massiliensis</name>
    <dbReference type="NCBI Taxonomy" id="938288"/>
    <lineage>
        <taxon>Bacteria</taxon>
        <taxon>Bacillati</taxon>
        <taxon>Bacillota</taxon>
        <taxon>Clostridia</taxon>
        <taxon>Eubacteriales</taxon>
        <taxon>Fenollaria</taxon>
    </lineage>
</organism>
<evidence type="ECO:0000256" key="16">
    <source>
        <dbReference type="ARBA" id="ARBA00029570"/>
    </source>
</evidence>
<dbReference type="KEGG" id="fms:M1R53_02810"/>
<dbReference type="GO" id="GO:0005524">
    <property type="term" value="F:ATP binding"/>
    <property type="evidence" value="ECO:0007669"/>
    <property type="project" value="UniProtKB-KW"/>
</dbReference>
<dbReference type="AlphaFoldDB" id="A0A9E7DK84"/>
<protein>
    <recommendedName>
        <fullName evidence="16">Adenosylcobinamide kinase</fullName>
        <ecNumber evidence="8">2.7.1.156</ecNumber>
        <ecNumber evidence="9">2.7.7.62</ecNumber>
    </recommendedName>
    <alternativeName>
        <fullName evidence="17">Adenosylcobinamide-phosphate guanylyltransferase</fullName>
    </alternativeName>
</protein>
<comment type="function">
    <text evidence="4">Catalyzes ATP-dependent phosphorylation of adenosylcobinamide and addition of GMP to adenosylcobinamide phosphate.</text>
</comment>
<accession>A0A9E7DK84</accession>
<dbReference type="PANTHER" id="PTHR34848:SF1">
    <property type="entry name" value="BIFUNCTIONAL ADENOSYLCOBALAMIN BIOSYNTHESIS PROTEIN COBU"/>
    <property type="match status" value="1"/>
</dbReference>
<dbReference type="GO" id="GO:0008820">
    <property type="term" value="F:cobinamide phosphate guanylyltransferase activity"/>
    <property type="evidence" value="ECO:0007669"/>
    <property type="project" value="UniProtKB-EC"/>
</dbReference>
<dbReference type="GO" id="GO:0009236">
    <property type="term" value="P:cobalamin biosynthetic process"/>
    <property type="evidence" value="ECO:0007669"/>
    <property type="project" value="UniProtKB-KW"/>
</dbReference>
<evidence type="ECO:0000256" key="15">
    <source>
        <dbReference type="ARBA" id="ARBA00023134"/>
    </source>
</evidence>
<dbReference type="NCBIfam" id="NF004469">
    <property type="entry name" value="PRK05800.1"/>
    <property type="match status" value="1"/>
</dbReference>
<evidence type="ECO:0000256" key="10">
    <source>
        <dbReference type="ARBA" id="ARBA00022573"/>
    </source>
</evidence>
<comment type="pathway">
    <text evidence="5">Cofactor biosynthesis; adenosylcobalamin biosynthesis; adenosylcobalamin from cob(II)yrinate a,c-diamide: step 6/7.</text>
</comment>
<evidence type="ECO:0000313" key="20">
    <source>
        <dbReference type="EMBL" id="UQK59594.1"/>
    </source>
</evidence>
<dbReference type="Proteomes" id="UP000831151">
    <property type="component" value="Chromosome"/>
</dbReference>
<dbReference type="PIRSF" id="PIRSF006135">
    <property type="entry name" value="CobU"/>
    <property type="match status" value="1"/>
</dbReference>
<evidence type="ECO:0000256" key="18">
    <source>
        <dbReference type="PIRSR" id="PIRSR006135-1"/>
    </source>
</evidence>
<evidence type="ECO:0000256" key="14">
    <source>
        <dbReference type="ARBA" id="ARBA00022840"/>
    </source>
</evidence>
<keyword evidence="13 20" id="KW-0418">Kinase</keyword>
<dbReference type="EC" id="2.7.1.156" evidence="8"/>
<evidence type="ECO:0000256" key="3">
    <source>
        <dbReference type="ARBA" id="ARBA00001522"/>
    </source>
</evidence>
<dbReference type="GO" id="GO:0043752">
    <property type="term" value="F:adenosylcobinamide kinase activity"/>
    <property type="evidence" value="ECO:0007669"/>
    <property type="project" value="UniProtKB-EC"/>
</dbReference>
<comment type="similarity">
    <text evidence="7">Belongs to the CobU/CobP family.</text>
</comment>
<proteinExistence type="inferred from homology"/>
<keyword evidence="20" id="KW-0548">Nucleotidyltransferase</keyword>
<evidence type="ECO:0000313" key="21">
    <source>
        <dbReference type="Proteomes" id="UP000831151"/>
    </source>
</evidence>
<comment type="catalytic activity">
    <reaction evidence="1">
        <text>adenosylcob(III)inamide + ATP = adenosylcob(III)inamide phosphate + ADP + H(+)</text>
        <dbReference type="Rhea" id="RHEA:15769"/>
        <dbReference type="ChEBI" id="CHEBI:2480"/>
        <dbReference type="ChEBI" id="CHEBI:15378"/>
        <dbReference type="ChEBI" id="CHEBI:30616"/>
        <dbReference type="ChEBI" id="CHEBI:58502"/>
        <dbReference type="ChEBI" id="CHEBI:456216"/>
        <dbReference type="EC" id="2.7.1.156"/>
    </reaction>
</comment>
<keyword evidence="11 20" id="KW-0808">Transferase</keyword>
<evidence type="ECO:0000256" key="4">
    <source>
        <dbReference type="ARBA" id="ARBA00003889"/>
    </source>
</evidence>
<keyword evidence="10" id="KW-0169">Cobalamin biosynthesis</keyword>
<evidence type="ECO:0000256" key="2">
    <source>
        <dbReference type="ARBA" id="ARBA00000711"/>
    </source>
</evidence>
<evidence type="ECO:0000256" key="8">
    <source>
        <dbReference type="ARBA" id="ARBA00012016"/>
    </source>
</evidence>
<evidence type="ECO:0000256" key="11">
    <source>
        <dbReference type="ARBA" id="ARBA00022679"/>
    </source>
</evidence>
<evidence type="ECO:0000256" key="12">
    <source>
        <dbReference type="ARBA" id="ARBA00022741"/>
    </source>
</evidence>
<keyword evidence="21" id="KW-1185">Reference proteome</keyword>
<feature type="active site" description="GMP-histidine intermediate" evidence="18">
    <location>
        <position position="47"/>
    </location>
</feature>
<dbReference type="GO" id="GO:0005525">
    <property type="term" value="F:GTP binding"/>
    <property type="evidence" value="ECO:0007669"/>
    <property type="project" value="UniProtKB-KW"/>
</dbReference>
<dbReference type="InterPro" id="IPR027417">
    <property type="entry name" value="P-loop_NTPase"/>
</dbReference>
<evidence type="ECO:0000256" key="9">
    <source>
        <dbReference type="ARBA" id="ARBA00012523"/>
    </source>
</evidence>
<evidence type="ECO:0000256" key="13">
    <source>
        <dbReference type="ARBA" id="ARBA00022777"/>
    </source>
</evidence>
<evidence type="ECO:0000256" key="6">
    <source>
        <dbReference type="ARBA" id="ARBA00005159"/>
    </source>
</evidence>
<evidence type="ECO:0000256" key="19">
    <source>
        <dbReference type="PIRSR" id="PIRSR006135-2"/>
    </source>
</evidence>
<feature type="binding site" evidence="19">
    <location>
        <position position="77"/>
    </location>
    <ligand>
        <name>GTP</name>
        <dbReference type="ChEBI" id="CHEBI:37565"/>
    </ligand>
</feature>
<dbReference type="SUPFAM" id="SSF52540">
    <property type="entry name" value="P-loop containing nucleoside triphosphate hydrolases"/>
    <property type="match status" value="1"/>
</dbReference>
<evidence type="ECO:0000256" key="7">
    <source>
        <dbReference type="ARBA" id="ARBA00007490"/>
    </source>
</evidence>
<dbReference type="RefSeq" id="WP_249243000.1">
    <property type="nucleotide sequence ID" value="NZ_CP096649.1"/>
</dbReference>
<sequence length="177" mass="20153">MIKLVLGGARSGKSEFAEDIYKGVDDVTYIATAKGIDKEFANRIALHKERRNTKWTTIEAYDNFASIDMKTKYYFLDDVTNMLTNILFDHIKDRDITDEDASLVEKLVIDEFEVLFKNIKEMDADLIIVSSELGAGLVPEAKLSRLFRDMHGKINQYIAKNADEVYYVIASIGVKIK</sequence>
<keyword evidence="15 19" id="KW-0342">GTP-binding</keyword>
<dbReference type="Gene3D" id="3.40.50.300">
    <property type="entry name" value="P-loop containing nucleotide triphosphate hydrolases"/>
    <property type="match status" value="1"/>
</dbReference>
<name>A0A9E7DK84_9FIRM</name>
<dbReference type="InterPro" id="IPR003203">
    <property type="entry name" value="CobU/CobP"/>
</dbReference>
<feature type="binding site" evidence="19">
    <location>
        <begin position="7"/>
        <end position="14"/>
    </location>
    <ligand>
        <name>GTP</name>
        <dbReference type="ChEBI" id="CHEBI:37565"/>
    </ligand>
</feature>
<evidence type="ECO:0000256" key="1">
    <source>
        <dbReference type="ARBA" id="ARBA00000312"/>
    </source>
</evidence>
<dbReference type="PANTHER" id="PTHR34848">
    <property type="match status" value="1"/>
</dbReference>
<evidence type="ECO:0000256" key="17">
    <source>
        <dbReference type="ARBA" id="ARBA00030571"/>
    </source>
</evidence>
<dbReference type="EMBL" id="CP096649">
    <property type="protein sequence ID" value="UQK59594.1"/>
    <property type="molecule type" value="Genomic_DNA"/>
</dbReference>
<feature type="binding site" evidence="19">
    <location>
        <begin position="31"/>
        <end position="33"/>
    </location>
    <ligand>
        <name>GTP</name>
        <dbReference type="ChEBI" id="CHEBI:37565"/>
    </ligand>
</feature>
<comment type="catalytic activity">
    <reaction evidence="3">
        <text>adenosylcob(III)inamide + GTP = adenosylcob(III)inamide phosphate + GDP + H(+)</text>
        <dbReference type="Rhea" id="RHEA:15765"/>
        <dbReference type="ChEBI" id="CHEBI:2480"/>
        <dbReference type="ChEBI" id="CHEBI:15378"/>
        <dbReference type="ChEBI" id="CHEBI:37565"/>
        <dbReference type="ChEBI" id="CHEBI:58189"/>
        <dbReference type="ChEBI" id="CHEBI:58502"/>
        <dbReference type="EC" id="2.7.1.156"/>
    </reaction>
</comment>
<gene>
    <name evidence="20" type="primary">cobU</name>
    <name evidence="20" type="ORF">M1R53_02810</name>
</gene>
<keyword evidence="12 19" id="KW-0547">Nucleotide-binding</keyword>
<dbReference type="EC" id="2.7.7.62" evidence="9"/>
<dbReference type="Pfam" id="PF02283">
    <property type="entry name" value="CobU"/>
    <property type="match status" value="1"/>
</dbReference>
<comment type="pathway">
    <text evidence="6">Cofactor biosynthesis; adenosylcobalamin biosynthesis; adenosylcobalamin from cob(II)yrinate a,c-diamide: step 5/7.</text>
</comment>
<keyword evidence="14" id="KW-0067">ATP-binding</keyword>
<comment type="catalytic activity">
    <reaction evidence="2">
        <text>adenosylcob(III)inamide phosphate + GTP + H(+) = adenosylcob(III)inamide-GDP + diphosphate</text>
        <dbReference type="Rhea" id="RHEA:22712"/>
        <dbReference type="ChEBI" id="CHEBI:15378"/>
        <dbReference type="ChEBI" id="CHEBI:33019"/>
        <dbReference type="ChEBI" id="CHEBI:37565"/>
        <dbReference type="ChEBI" id="CHEBI:58502"/>
        <dbReference type="ChEBI" id="CHEBI:60487"/>
        <dbReference type="EC" id="2.7.7.62"/>
    </reaction>
</comment>
<evidence type="ECO:0000256" key="5">
    <source>
        <dbReference type="ARBA" id="ARBA00004692"/>
    </source>
</evidence>
<reference evidence="20" key="1">
    <citation type="submission" date="2022-04" db="EMBL/GenBank/DDBJ databases">
        <title>Complete genome sequences of Ezakiella coagulans and Fenollaria massiliensis.</title>
        <authorList>
            <person name="France M.T."/>
            <person name="Clifford J."/>
            <person name="Narina S."/>
            <person name="Rutt L."/>
            <person name="Ravel J."/>
        </authorList>
    </citation>
    <scope>NUCLEOTIDE SEQUENCE</scope>
    <source>
        <strain evidence="20">C0061C2</strain>
    </source>
</reference>